<protein>
    <submittedName>
        <fullName evidence="1">Unannotated protein</fullName>
    </submittedName>
</protein>
<dbReference type="EMBL" id="CAFBON010000354">
    <property type="protein sequence ID" value="CAB5012145.1"/>
    <property type="molecule type" value="Genomic_DNA"/>
</dbReference>
<sequence>MIELPEVVAVQQLRVHNSLDTVLNAVAGHAERLQQFSCLVGRALRRPLLNGHLVELAHHRCESSTLGVGRASNRDPPILASRPEHAVRVVVRVCVALALPHVVVHVAVQQGGRKQVCRRLRLGEVDVLTHTGAPAVIECCEQRCHGKARRDVVGERAIRTAWRTVCPPGDPEEASHRCGHGAESGKTGQWPFLAEQAARQHDDRRVHLAQVLVVQTPRLHRLRREALGHHVGPTHEVVDHGSTLGR</sequence>
<organism evidence="1">
    <name type="scientific">freshwater metagenome</name>
    <dbReference type="NCBI Taxonomy" id="449393"/>
    <lineage>
        <taxon>unclassified sequences</taxon>
        <taxon>metagenomes</taxon>
        <taxon>ecological metagenomes</taxon>
    </lineage>
</organism>
<accession>A0A6J7Q581</accession>
<reference evidence="1" key="1">
    <citation type="submission" date="2020-05" db="EMBL/GenBank/DDBJ databases">
        <authorList>
            <person name="Chiriac C."/>
            <person name="Salcher M."/>
            <person name="Ghai R."/>
            <person name="Kavagutti S V."/>
        </authorList>
    </citation>
    <scope>NUCLEOTIDE SEQUENCE</scope>
</reference>
<gene>
    <name evidence="1" type="ORF">UFOPK3954_02370</name>
</gene>
<name>A0A6J7Q581_9ZZZZ</name>
<proteinExistence type="predicted"/>
<evidence type="ECO:0000313" key="1">
    <source>
        <dbReference type="EMBL" id="CAB5012145.1"/>
    </source>
</evidence>
<dbReference type="AlphaFoldDB" id="A0A6J7Q581"/>